<feature type="region of interest" description="Disordered" evidence="1">
    <location>
        <begin position="22"/>
        <end position="57"/>
    </location>
</feature>
<organism evidence="2 3">
    <name type="scientific">Teichococcus vastitatis</name>
    <dbReference type="NCBI Taxonomy" id="2307076"/>
    <lineage>
        <taxon>Bacteria</taxon>
        <taxon>Pseudomonadati</taxon>
        <taxon>Pseudomonadota</taxon>
        <taxon>Alphaproteobacteria</taxon>
        <taxon>Acetobacterales</taxon>
        <taxon>Roseomonadaceae</taxon>
        <taxon>Roseomonas</taxon>
    </lineage>
</organism>
<name>A0ABS9WC25_9PROT</name>
<comment type="caution">
    <text evidence="2">The sequence shown here is derived from an EMBL/GenBank/DDBJ whole genome shotgun (WGS) entry which is preliminary data.</text>
</comment>
<dbReference type="EMBL" id="JALBUU010000125">
    <property type="protein sequence ID" value="MCI0756858.1"/>
    <property type="molecule type" value="Genomic_DNA"/>
</dbReference>
<evidence type="ECO:0000313" key="2">
    <source>
        <dbReference type="EMBL" id="MCI0756858.1"/>
    </source>
</evidence>
<evidence type="ECO:0000313" key="3">
    <source>
        <dbReference type="Proteomes" id="UP001201985"/>
    </source>
</evidence>
<feature type="compositionally biased region" description="Basic and acidic residues" evidence="1">
    <location>
        <begin position="48"/>
        <end position="57"/>
    </location>
</feature>
<evidence type="ECO:0000256" key="1">
    <source>
        <dbReference type="SAM" id="MobiDB-lite"/>
    </source>
</evidence>
<keyword evidence="3" id="KW-1185">Reference proteome</keyword>
<dbReference type="Proteomes" id="UP001201985">
    <property type="component" value="Unassembled WGS sequence"/>
</dbReference>
<gene>
    <name evidence="2" type="ORF">MON41_24805</name>
</gene>
<reference evidence="2 3" key="1">
    <citation type="submission" date="2022-03" db="EMBL/GenBank/DDBJ databases">
        <title>Complete genome analysis of Roseomonas KG 17.1 : a prolific producer of plant growth promoters.</title>
        <authorList>
            <person name="Saadouli I."/>
            <person name="Najjari A."/>
            <person name="Mosbah A."/>
            <person name="Ouzari H.I."/>
        </authorList>
    </citation>
    <scope>NUCLEOTIDE SEQUENCE [LARGE SCALE GENOMIC DNA]</scope>
    <source>
        <strain evidence="2 3">KG17-1</strain>
    </source>
</reference>
<protein>
    <submittedName>
        <fullName evidence="2">Uncharacterized protein</fullName>
    </submittedName>
</protein>
<sequence>MTDTAVSRLWPLALMSWLAAMPPSPRQADATPLPDKAEQAVAPPADAADPREPDAGR</sequence>
<accession>A0ABS9WC25</accession>
<proteinExistence type="predicted"/>
<dbReference type="RefSeq" id="WP_157985723.1">
    <property type="nucleotide sequence ID" value="NZ_JALBUU010000125.1"/>
</dbReference>